<dbReference type="InterPro" id="IPR028978">
    <property type="entry name" value="Chorismate_lyase_/UTRA_dom_sf"/>
</dbReference>
<evidence type="ECO:0000313" key="5">
    <source>
        <dbReference type="EMBL" id="RAY15377.1"/>
    </source>
</evidence>
<dbReference type="AlphaFoldDB" id="A0A365H8G5"/>
<dbReference type="InterPro" id="IPR050679">
    <property type="entry name" value="Bact_HTH_transcr_reg"/>
</dbReference>
<dbReference type="PANTHER" id="PTHR44846">
    <property type="entry name" value="MANNOSYL-D-GLYCERATE TRANSPORT/METABOLISM SYSTEM REPRESSOR MNGR-RELATED"/>
    <property type="match status" value="1"/>
</dbReference>
<dbReference type="PANTHER" id="PTHR44846:SF17">
    <property type="entry name" value="GNTR-FAMILY TRANSCRIPTIONAL REGULATOR"/>
    <property type="match status" value="1"/>
</dbReference>
<comment type="caution">
    <text evidence="5">The sequence shown here is derived from an EMBL/GenBank/DDBJ whole genome shotgun (WGS) entry which is preliminary data.</text>
</comment>
<dbReference type="GO" id="GO:0003677">
    <property type="term" value="F:DNA binding"/>
    <property type="evidence" value="ECO:0007669"/>
    <property type="project" value="UniProtKB-KW"/>
</dbReference>
<evidence type="ECO:0000313" key="6">
    <source>
        <dbReference type="Proteomes" id="UP000251891"/>
    </source>
</evidence>
<dbReference type="Pfam" id="PF07702">
    <property type="entry name" value="UTRA"/>
    <property type="match status" value="1"/>
</dbReference>
<dbReference type="Gene3D" id="3.40.1410.10">
    <property type="entry name" value="Chorismate lyase-like"/>
    <property type="match status" value="1"/>
</dbReference>
<dbReference type="CDD" id="cd07377">
    <property type="entry name" value="WHTH_GntR"/>
    <property type="match status" value="1"/>
</dbReference>
<gene>
    <name evidence="5" type="ORF">DPM19_11810</name>
</gene>
<dbReference type="InterPro" id="IPR011663">
    <property type="entry name" value="UTRA"/>
</dbReference>
<keyword evidence="6" id="KW-1185">Reference proteome</keyword>
<dbReference type="Proteomes" id="UP000251891">
    <property type="component" value="Unassembled WGS sequence"/>
</dbReference>
<evidence type="ECO:0000256" key="2">
    <source>
        <dbReference type="ARBA" id="ARBA00023125"/>
    </source>
</evidence>
<dbReference type="Pfam" id="PF00392">
    <property type="entry name" value="GntR"/>
    <property type="match status" value="1"/>
</dbReference>
<keyword evidence="2" id="KW-0238">DNA-binding</keyword>
<dbReference type="SMART" id="SM00345">
    <property type="entry name" value="HTH_GNTR"/>
    <property type="match status" value="1"/>
</dbReference>
<proteinExistence type="predicted"/>
<organism evidence="5 6">
    <name type="scientific">Actinomadura craniellae</name>
    <dbReference type="NCBI Taxonomy" id="2231787"/>
    <lineage>
        <taxon>Bacteria</taxon>
        <taxon>Bacillati</taxon>
        <taxon>Actinomycetota</taxon>
        <taxon>Actinomycetes</taxon>
        <taxon>Streptosporangiales</taxon>
        <taxon>Thermomonosporaceae</taxon>
        <taxon>Actinomadura</taxon>
    </lineage>
</organism>
<dbReference type="SMART" id="SM00866">
    <property type="entry name" value="UTRA"/>
    <property type="match status" value="1"/>
</dbReference>
<feature type="domain" description="HTH gntR-type" evidence="4">
    <location>
        <begin position="22"/>
        <end position="90"/>
    </location>
</feature>
<dbReference type="SUPFAM" id="SSF64288">
    <property type="entry name" value="Chorismate lyase-like"/>
    <property type="match status" value="1"/>
</dbReference>
<dbReference type="InterPro" id="IPR000524">
    <property type="entry name" value="Tscrpt_reg_HTH_GntR"/>
</dbReference>
<accession>A0A365H8G5</accession>
<dbReference type="GO" id="GO:0045892">
    <property type="term" value="P:negative regulation of DNA-templated transcription"/>
    <property type="evidence" value="ECO:0007669"/>
    <property type="project" value="TreeGrafter"/>
</dbReference>
<dbReference type="InterPro" id="IPR036390">
    <property type="entry name" value="WH_DNA-bd_sf"/>
</dbReference>
<dbReference type="PROSITE" id="PS50949">
    <property type="entry name" value="HTH_GNTR"/>
    <property type="match status" value="1"/>
</dbReference>
<evidence type="ECO:0000256" key="1">
    <source>
        <dbReference type="ARBA" id="ARBA00023015"/>
    </source>
</evidence>
<keyword evidence="1" id="KW-0805">Transcription regulation</keyword>
<dbReference type="SUPFAM" id="SSF46785">
    <property type="entry name" value="Winged helix' DNA-binding domain"/>
    <property type="match status" value="1"/>
</dbReference>
<reference evidence="5 6" key="1">
    <citation type="submission" date="2018-06" db="EMBL/GenBank/DDBJ databases">
        <title>Actinomadura craniellae sp. nov. isolated from marine sponge Craniella sp.</title>
        <authorList>
            <person name="Li L."/>
            <person name="Xu Q.H."/>
            <person name="Lin H.W."/>
            <person name="Lu Y.H."/>
        </authorList>
    </citation>
    <scope>NUCLEOTIDE SEQUENCE [LARGE SCALE GENOMIC DNA]</scope>
    <source>
        <strain evidence="5 6">LHW63021</strain>
    </source>
</reference>
<dbReference type="Gene3D" id="1.10.10.10">
    <property type="entry name" value="Winged helix-like DNA-binding domain superfamily/Winged helix DNA-binding domain"/>
    <property type="match status" value="1"/>
</dbReference>
<evidence type="ECO:0000259" key="4">
    <source>
        <dbReference type="PROSITE" id="PS50949"/>
    </source>
</evidence>
<protein>
    <submittedName>
        <fullName evidence="5">GntR family transcriptional regulator</fullName>
    </submittedName>
</protein>
<evidence type="ECO:0000256" key="3">
    <source>
        <dbReference type="ARBA" id="ARBA00023163"/>
    </source>
</evidence>
<dbReference type="InterPro" id="IPR036388">
    <property type="entry name" value="WH-like_DNA-bd_sf"/>
</dbReference>
<name>A0A365H8G5_9ACTN</name>
<dbReference type="EMBL" id="QLYX01000004">
    <property type="protein sequence ID" value="RAY15377.1"/>
    <property type="molecule type" value="Genomic_DNA"/>
</dbReference>
<sequence length="288" mass="32106">MSGPDVWYVRHGRAREETAMAPSRFRQIAEELTRRIDSGEFPEGAQLPTEVELMNEYSASRNTIRDAVKLLIGRGKVATSPGRGTFVLKEVEPFALTLSAVSPGSPGGGEGDMYRFEAQLQGREAKSDSPRVEIQRASPEVAEALDMAPGGRVVSRHQERRIDGRPWSLQTSFYPMTFVGQGADRLIDAEDIEEGVISYLRTTLDIEQVGYRDKITARVPTQAEANFFNLPDSGSVVIVTDRIAYDRDKKPIRLTNTVYPADRNHLYIEVGDVPTAPHIRNSEHFTDK</sequence>
<keyword evidence="3" id="KW-0804">Transcription</keyword>
<dbReference type="GO" id="GO:0003700">
    <property type="term" value="F:DNA-binding transcription factor activity"/>
    <property type="evidence" value="ECO:0007669"/>
    <property type="project" value="InterPro"/>
</dbReference>
<dbReference type="PRINTS" id="PR00035">
    <property type="entry name" value="HTHGNTR"/>
</dbReference>